<keyword evidence="1" id="KW-0812">Transmembrane</keyword>
<dbReference type="Proteomes" id="UP000680038">
    <property type="component" value="Unassembled WGS sequence"/>
</dbReference>
<dbReference type="EMBL" id="CAJRAF010000002">
    <property type="protein sequence ID" value="CAG5001710.1"/>
    <property type="molecule type" value="Genomic_DNA"/>
</dbReference>
<dbReference type="AlphaFoldDB" id="A0A916JCA7"/>
<feature type="transmembrane region" description="Helical" evidence="1">
    <location>
        <begin position="20"/>
        <end position="40"/>
    </location>
</feature>
<protein>
    <submittedName>
        <fullName evidence="2">Uncharacterized protein</fullName>
    </submittedName>
</protein>
<name>A0A916JCA7_9BACT</name>
<sequence length="80" mass="9050">MNIALWFKDLYSALESKWGLAGALLAVCLLIIVLLIRQIISGKDKQIKALSDENKDYRDKFIAILEKRLDTTPANQSQQS</sequence>
<dbReference type="RefSeq" id="WP_215239309.1">
    <property type="nucleotide sequence ID" value="NZ_CAJRAF010000002.1"/>
</dbReference>
<evidence type="ECO:0000313" key="3">
    <source>
        <dbReference type="Proteomes" id="UP000680038"/>
    </source>
</evidence>
<organism evidence="2 3">
    <name type="scientific">Dyadobacter helix</name>
    <dbReference type="NCBI Taxonomy" id="2822344"/>
    <lineage>
        <taxon>Bacteria</taxon>
        <taxon>Pseudomonadati</taxon>
        <taxon>Bacteroidota</taxon>
        <taxon>Cytophagia</taxon>
        <taxon>Cytophagales</taxon>
        <taxon>Spirosomataceae</taxon>
        <taxon>Dyadobacter</taxon>
    </lineage>
</organism>
<proteinExistence type="predicted"/>
<evidence type="ECO:0000256" key="1">
    <source>
        <dbReference type="SAM" id="Phobius"/>
    </source>
</evidence>
<reference evidence="2" key="1">
    <citation type="submission" date="2021-04" db="EMBL/GenBank/DDBJ databases">
        <authorList>
            <person name="Rodrigo-Torres L."/>
            <person name="Arahal R. D."/>
            <person name="Lucena T."/>
        </authorList>
    </citation>
    <scope>NUCLEOTIDE SEQUENCE</scope>
    <source>
        <strain evidence="2">CECT 9275</strain>
    </source>
</reference>
<comment type="caution">
    <text evidence="2">The sequence shown here is derived from an EMBL/GenBank/DDBJ whole genome shotgun (WGS) entry which is preliminary data.</text>
</comment>
<keyword evidence="3" id="KW-1185">Reference proteome</keyword>
<keyword evidence="1" id="KW-1133">Transmembrane helix</keyword>
<accession>A0A916JCA7</accession>
<gene>
    <name evidence="2" type="ORF">DYBT9275_02726</name>
</gene>
<evidence type="ECO:0000313" key="2">
    <source>
        <dbReference type="EMBL" id="CAG5001710.1"/>
    </source>
</evidence>
<keyword evidence="1" id="KW-0472">Membrane</keyword>